<proteinExistence type="inferred from homology"/>
<dbReference type="Gene3D" id="3.40.830.10">
    <property type="entry name" value="LigB-like"/>
    <property type="match status" value="1"/>
</dbReference>
<sequence length="111" mass="13358">MCCRQQDFCHWGARFRYQWRDQRPHIHQSIEWLDKQWRDQRPHIHQSIEWLDKQGMNIIETLDPRAFSSYLDKYNNTICGRHPIAVLLQVSGTPSGWTGDLRQCVHSQKKL</sequence>
<organism evidence="2 3">
    <name type="scientific">Plutella xylostella</name>
    <name type="common">Diamondback moth</name>
    <name type="synonym">Plutella maculipennis</name>
    <dbReference type="NCBI Taxonomy" id="51655"/>
    <lineage>
        <taxon>Eukaryota</taxon>
        <taxon>Metazoa</taxon>
        <taxon>Ecdysozoa</taxon>
        <taxon>Arthropoda</taxon>
        <taxon>Hexapoda</taxon>
        <taxon>Insecta</taxon>
        <taxon>Pterygota</taxon>
        <taxon>Neoptera</taxon>
        <taxon>Endopterygota</taxon>
        <taxon>Lepidoptera</taxon>
        <taxon>Glossata</taxon>
        <taxon>Ditrysia</taxon>
        <taxon>Yponomeutoidea</taxon>
        <taxon>Plutellidae</taxon>
        <taxon>Plutella</taxon>
    </lineage>
</organism>
<dbReference type="PANTHER" id="PTHR11060">
    <property type="entry name" value="PROTEIN MEMO1"/>
    <property type="match status" value="1"/>
</dbReference>
<gene>
    <name evidence="2" type="ORF">PLXY2_LOCUS6960</name>
</gene>
<evidence type="ECO:0000313" key="2">
    <source>
        <dbReference type="EMBL" id="CAG9119951.1"/>
    </source>
</evidence>
<evidence type="ECO:0000313" key="3">
    <source>
        <dbReference type="Proteomes" id="UP000653454"/>
    </source>
</evidence>
<name>A0A8S4EV15_PLUXY</name>
<accession>A0A8S4EV15</accession>
<dbReference type="EMBL" id="CAJHNJ030000023">
    <property type="protein sequence ID" value="CAG9119951.1"/>
    <property type="molecule type" value="Genomic_DNA"/>
</dbReference>
<comment type="caution">
    <text evidence="2">The sequence shown here is derived from an EMBL/GenBank/DDBJ whole genome shotgun (WGS) entry which is preliminary data.</text>
</comment>
<evidence type="ECO:0000256" key="1">
    <source>
        <dbReference type="ARBA" id="ARBA00006315"/>
    </source>
</evidence>
<keyword evidence="3" id="KW-1185">Reference proteome</keyword>
<dbReference type="PANTHER" id="PTHR11060:SF0">
    <property type="entry name" value="PROTEIN MEMO1"/>
    <property type="match status" value="1"/>
</dbReference>
<protein>
    <submittedName>
        <fullName evidence="2">(diamondback moth) hypothetical protein</fullName>
    </submittedName>
</protein>
<dbReference type="InterPro" id="IPR002737">
    <property type="entry name" value="MEMO1_fam"/>
</dbReference>
<dbReference type="Proteomes" id="UP000653454">
    <property type="component" value="Unassembled WGS sequence"/>
</dbReference>
<dbReference type="AlphaFoldDB" id="A0A8S4EV15"/>
<reference evidence="2" key="1">
    <citation type="submission" date="2020-11" db="EMBL/GenBank/DDBJ databases">
        <authorList>
            <person name="Whiteford S."/>
        </authorList>
    </citation>
    <scope>NUCLEOTIDE SEQUENCE</scope>
</reference>
<comment type="similarity">
    <text evidence="1">Belongs to the MEMO1 family.</text>
</comment>
<dbReference type="Pfam" id="PF01875">
    <property type="entry name" value="Memo"/>
    <property type="match status" value="1"/>
</dbReference>